<dbReference type="PANTHER" id="PTHR46714:SF6">
    <property type="entry name" value="TRANSCRIPTIONAL ACTIVATOR HAC1"/>
    <property type="match status" value="1"/>
</dbReference>
<feature type="compositionally biased region" description="Basic and acidic residues" evidence="8">
    <location>
        <begin position="140"/>
        <end position="154"/>
    </location>
</feature>
<keyword evidence="6" id="KW-0834">Unfolded protein response</keyword>
<dbReference type="SUPFAM" id="SSF57959">
    <property type="entry name" value="Leucine zipper domain"/>
    <property type="match status" value="1"/>
</dbReference>
<dbReference type="PANTHER" id="PTHR46714">
    <property type="entry name" value="TRANSCRIPTIONAL ACTIVATOR HAC1"/>
    <property type="match status" value="1"/>
</dbReference>
<evidence type="ECO:0000256" key="3">
    <source>
        <dbReference type="ARBA" id="ARBA00023015"/>
    </source>
</evidence>
<evidence type="ECO:0000256" key="7">
    <source>
        <dbReference type="ARBA" id="ARBA00023242"/>
    </source>
</evidence>
<evidence type="ECO:0000259" key="9">
    <source>
        <dbReference type="PROSITE" id="PS50217"/>
    </source>
</evidence>
<organism evidence="10 11">
    <name type="scientific">Sporothrix stenoceras</name>
    <dbReference type="NCBI Taxonomy" id="5173"/>
    <lineage>
        <taxon>Eukaryota</taxon>
        <taxon>Fungi</taxon>
        <taxon>Dikarya</taxon>
        <taxon>Ascomycota</taxon>
        <taxon>Pezizomycotina</taxon>
        <taxon>Sordariomycetes</taxon>
        <taxon>Sordariomycetidae</taxon>
        <taxon>Ophiostomatales</taxon>
        <taxon>Ophiostomataceae</taxon>
        <taxon>Sporothrix</taxon>
    </lineage>
</organism>
<evidence type="ECO:0000256" key="1">
    <source>
        <dbReference type="ARBA" id="ARBA00004123"/>
    </source>
</evidence>
<keyword evidence="11" id="KW-1185">Reference proteome</keyword>
<keyword evidence="7" id="KW-0539">Nucleus</keyword>
<keyword evidence="3" id="KW-0805">Transcription regulation</keyword>
<name>A0ABR3YVC4_9PEZI</name>
<feature type="compositionally biased region" description="Basic and acidic residues" evidence="8">
    <location>
        <begin position="272"/>
        <end position="290"/>
    </location>
</feature>
<comment type="similarity">
    <text evidence="2">Belongs to the bZIP family.</text>
</comment>
<reference evidence="10 11" key="1">
    <citation type="journal article" date="2024" name="IMA Fungus">
        <title>IMA Genome - F19 : A genome assembly and annotation guide to empower mycologists, including annotated draft genome sequences of Ceratocystis pirilliformis, Diaporthe australafricana, Fusarium ophioides, Paecilomyces lecythidis, and Sporothrix stenoceras.</title>
        <authorList>
            <person name="Aylward J."/>
            <person name="Wilson A.M."/>
            <person name="Visagie C.M."/>
            <person name="Spraker J."/>
            <person name="Barnes I."/>
            <person name="Buitendag C."/>
            <person name="Ceriani C."/>
            <person name="Del Mar Angel L."/>
            <person name="du Plessis D."/>
            <person name="Fuchs T."/>
            <person name="Gasser K."/>
            <person name="Kramer D."/>
            <person name="Li W."/>
            <person name="Munsamy K."/>
            <person name="Piso A."/>
            <person name="Price J.L."/>
            <person name="Sonnekus B."/>
            <person name="Thomas C."/>
            <person name="van der Nest A."/>
            <person name="van Dijk A."/>
            <person name="van Heerden A."/>
            <person name="van Vuuren N."/>
            <person name="Yilmaz N."/>
            <person name="Duong T.A."/>
            <person name="van der Merwe N.A."/>
            <person name="Wingfield M.J."/>
            <person name="Wingfield B.D."/>
        </authorList>
    </citation>
    <scope>NUCLEOTIDE SEQUENCE [LARGE SCALE GENOMIC DNA]</scope>
    <source>
        <strain evidence="10 11">CMW 5346</strain>
    </source>
</reference>
<feature type="region of interest" description="Disordered" evidence="8">
    <location>
        <begin position="1"/>
        <end position="29"/>
    </location>
</feature>
<accession>A0ABR3YVC4</accession>
<comment type="caution">
    <text evidence="10">The sequence shown here is derived from an EMBL/GenBank/DDBJ whole genome shotgun (WGS) entry which is preliminary data.</text>
</comment>
<evidence type="ECO:0000313" key="11">
    <source>
        <dbReference type="Proteomes" id="UP001583186"/>
    </source>
</evidence>
<evidence type="ECO:0000256" key="2">
    <source>
        <dbReference type="ARBA" id="ARBA00007163"/>
    </source>
</evidence>
<dbReference type="PROSITE" id="PS50217">
    <property type="entry name" value="BZIP"/>
    <property type="match status" value="1"/>
</dbReference>
<keyword evidence="4" id="KW-0238">DNA-binding</keyword>
<feature type="domain" description="BZIP" evidence="9">
    <location>
        <begin position="146"/>
        <end position="203"/>
    </location>
</feature>
<gene>
    <name evidence="10" type="primary">HAC1</name>
    <name evidence="10" type="ORF">Sste5346_007051</name>
</gene>
<dbReference type="InterPro" id="IPR004827">
    <property type="entry name" value="bZIP"/>
</dbReference>
<evidence type="ECO:0000313" key="10">
    <source>
        <dbReference type="EMBL" id="KAL1892314.1"/>
    </source>
</evidence>
<feature type="compositionally biased region" description="Polar residues" evidence="8">
    <location>
        <begin position="9"/>
        <end position="28"/>
    </location>
</feature>
<dbReference type="SMART" id="SM00338">
    <property type="entry name" value="BRLZ"/>
    <property type="match status" value="1"/>
</dbReference>
<dbReference type="CDD" id="cd14710">
    <property type="entry name" value="bZIP_HAC1-like"/>
    <property type="match status" value="1"/>
</dbReference>
<evidence type="ECO:0000256" key="8">
    <source>
        <dbReference type="SAM" id="MobiDB-lite"/>
    </source>
</evidence>
<feature type="region of interest" description="Disordered" evidence="8">
    <location>
        <begin position="104"/>
        <end position="167"/>
    </location>
</feature>
<feature type="compositionally biased region" description="Polar residues" evidence="8">
    <location>
        <begin position="291"/>
        <end position="326"/>
    </location>
</feature>
<proteinExistence type="inferred from homology"/>
<dbReference type="InterPro" id="IPR044280">
    <property type="entry name" value="Hac1/HY5"/>
</dbReference>
<evidence type="ECO:0000256" key="5">
    <source>
        <dbReference type="ARBA" id="ARBA00023163"/>
    </source>
</evidence>
<dbReference type="Gene3D" id="1.20.5.170">
    <property type="match status" value="1"/>
</dbReference>
<evidence type="ECO:0000256" key="6">
    <source>
        <dbReference type="ARBA" id="ARBA00023230"/>
    </source>
</evidence>
<feature type="region of interest" description="Disordered" evidence="8">
    <location>
        <begin position="422"/>
        <end position="456"/>
    </location>
</feature>
<dbReference type="InterPro" id="IPR046347">
    <property type="entry name" value="bZIP_sf"/>
</dbReference>
<feature type="region of interest" description="Disordered" evidence="8">
    <location>
        <begin position="272"/>
        <end position="332"/>
    </location>
</feature>
<evidence type="ECO:0000256" key="4">
    <source>
        <dbReference type="ARBA" id="ARBA00023125"/>
    </source>
</evidence>
<protein>
    <submittedName>
        <fullName evidence="10">Transcription factor that binds to CRE motif</fullName>
    </submittedName>
</protein>
<comment type="subcellular location">
    <subcellularLocation>
        <location evidence="1">Nucleus</location>
    </subcellularLocation>
</comment>
<sequence length="585" mass="62559">MDTTWDAVTASTTPQIKVETSPTGSLLSDPSGVYPSLFSGSTVASSAAATPTDTGAASAFLTASSDDMDLSLKSASFQASLSSLAEEGDAISDALLAASDAGVDAESSASPDKKPAKKRKSWGQVLPEPKTNLPPRKRAKTEDEKEQRRVERVLRNRRAAQSSRERKRLEVEALEIRNQELEAQLAKVQRENTILYARLTQVQGKPAVVSTANAPVTLSQELFSSQNGHSFVSESDSALRPFLTPNTIDPVSLSPALHPVPDSSDLISAISDQDKVAKSEPTKPEQHQGKTEQQTSQKQGQPKRSEPAATNSSGSLVASELEPSTDTTHRPAATLCPDLQCLSAEESQVWTVPQAPTPLMAALFYQTTLLLMLSSTVISACSRPMTQIALFLRAGISIPPSPAILTSIIWLITSPSRRSMARNLTSTTSSSLTALTSQPGTISSSATAASTQPGRPSTTLRLKMLRKILTSNPMLARPIKDATMRVLRSVCSEERLDSVLAGGQARSGVSRAVRWSETGITPDGSWLNKATWPSKEALLTLLWAVQVEEERMSMPARTKILKPSLRSRSGLSRAIPKGLGRLGSA</sequence>
<feature type="compositionally biased region" description="Low complexity" evidence="8">
    <location>
        <begin position="424"/>
        <end position="451"/>
    </location>
</feature>
<keyword evidence="5" id="KW-0804">Transcription</keyword>
<dbReference type="Proteomes" id="UP001583186">
    <property type="component" value="Unassembled WGS sequence"/>
</dbReference>
<dbReference type="EMBL" id="JAWCUI010000045">
    <property type="protein sequence ID" value="KAL1892314.1"/>
    <property type="molecule type" value="Genomic_DNA"/>
</dbReference>